<gene>
    <name evidence="2" type="ORF">OHK93_008158</name>
</gene>
<evidence type="ECO:0000256" key="1">
    <source>
        <dbReference type="SAM" id="MobiDB-lite"/>
    </source>
</evidence>
<name>A0AA43TRN3_9LECA</name>
<protein>
    <recommendedName>
        <fullName evidence="4">Sequence orphan</fullName>
    </recommendedName>
</protein>
<dbReference type="InterPro" id="IPR038781">
    <property type="entry name" value="C365.16-ike"/>
</dbReference>
<dbReference type="AlphaFoldDB" id="A0AA43TRN3"/>
<feature type="region of interest" description="Disordered" evidence="1">
    <location>
        <begin position="25"/>
        <end position="44"/>
    </location>
</feature>
<sequence>MTRNIDHDGLGNALADKAHLASPPNIIASPRARSGPASKLPPTVESWNTKDLPWRVTSDFTAAACASGLVSPFIAIIDRAIIERASSRCTLRSSLLSSFTSLLSAPHRFLASKPALLVSALYFGTYLTANTVDTCKSTVANRPASATTSGPTKFAATSTVNMSLCLLKDSQYAKMFGGAAGAGARPGPVPMASYALFALRDSLTIFASFNLPPLIAPVLPMSAEVERQVSRANVAQFLAPAGIQLLSTPLHLWGLDLYNRPSGAGNVVGVASRLRRVGRDWLGSSAARMARVIPAFGIGGVVNAGVRKRMMMGLQGE</sequence>
<comment type="caution">
    <text evidence="2">The sequence shown here is derived from an EMBL/GenBank/DDBJ whole genome shotgun (WGS) entry which is preliminary data.</text>
</comment>
<evidence type="ECO:0000313" key="3">
    <source>
        <dbReference type="Proteomes" id="UP001161017"/>
    </source>
</evidence>
<reference evidence="2" key="1">
    <citation type="journal article" date="2023" name="Genome Biol. Evol.">
        <title>First Whole Genome Sequence and Flow Cytometry Genome Size Data for the Lichen-Forming Fungus Ramalina farinacea (Ascomycota).</title>
        <authorList>
            <person name="Llewellyn T."/>
            <person name="Mian S."/>
            <person name="Hill R."/>
            <person name="Leitch I.J."/>
            <person name="Gaya E."/>
        </authorList>
    </citation>
    <scope>NUCLEOTIDE SEQUENCE</scope>
    <source>
        <strain evidence="2">LIQ254RAFAR</strain>
    </source>
</reference>
<evidence type="ECO:0000313" key="2">
    <source>
        <dbReference type="EMBL" id="MDI1488881.1"/>
    </source>
</evidence>
<organism evidence="2 3">
    <name type="scientific">Ramalina farinacea</name>
    <dbReference type="NCBI Taxonomy" id="258253"/>
    <lineage>
        <taxon>Eukaryota</taxon>
        <taxon>Fungi</taxon>
        <taxon>Dikarya</taxon>
        <taxon>Ascomycota</taxon>
        <taxon>Pezizomycotina</taxon>
        <taxon>Lecanoromycetes</taxon>
        <taxon>OSLEUM clade</taxon>
        <taxon>Lecanoromycetidae</taxon>
        <taxon>Lecanorales</taxon>
        <taxon>Lecanorineae</taxon>
        <taxon>Ramalinaceae</taxon>
        <taxon>Ramalina</taxon>
    </lineage>
</organism>
<keyword evidence="3" id="KW-1185">Reference proteome</keyword>
<dbReference type="EMBL" id="JAPUFD010000008">
    <property type="protein sequence ID" value="MDI1488881.1"/>
    <property type="molecule type" value="Genomic_DNA"/>
</dbReference>
<dbReference type="PANTHER" id="PTHR37845">
    <property type="entry name" value="SEQUENCE ORPHAN"/>
    <property type="match status" value="1"/>
</dbReference>
<accession>A0AA43TRN3</accession>
<dbReference type="Proteomes" id="UP001161017">
    <property type="component" value="Unassembled WGS sequence"/>
</dbReference>
<proteinExistence type="predicted"/>
<dbReference type="GO" id="GO:0005739">
    <property type="term" value="C:mitochondrion"/>
    <property type="evidence" value="ECO:0007669"/>
    <property type="project" value="TreeGrafter"/>
</dbReference>
<evidence type="ECO:0008006" key="4">
    <source>
        <dbReference type="Google" id="ProtNLM"/>
    </source>
</evidence>
<dbReference type="PANTHER" id="PTHR37845:SF1">
    <property type="entry name" value="SEQUENCE ORPHAN"/>
    <property type="match status" value="1"/>
</dbReference>